<dbReference type="PANTHER" id="PTHR11548">
    <property type="entry name" value="THYMIDYLATE SYNTHASE 1"/>
    <property type="match status" value="1"/>
</dbReference>
<accession>A0A6P6YCY2</accession>
<dbReference type="Pfam" id="PF00303">
    <property type="entry name" value="Thymidylat_synt"/>
    <property type="match status" value="1"/>
</dbReference>
<dbReference type="GO" id="GO:0005739">
    <property type="term" value="C:mitochondrion"/>
    <property type="evidence" value="ECO:0007669"/>
    <property type="project" value="TreeGrafter"/>
</dbReference>
<evidence type="ECO:0000313" key="11">
    <source>
        <dbReference type="RefSeq" id="XP_027202766.1"/>
    </source>
</evidence>
<dbReference type="AlphaFoldDB" id="A0A6P6YCY2"/>
<dbReference type="InterPro" id="IPR045097">
    <property type="entry name" value="Thymidate_synth/dCMP_Mease"/>
</dbReference>
<evidence type="ECO:0000313" key="10">
    <source>
        <dbReference type="Proteomes" id="UP000515146"/>
    </source>
</evidence>
<evidence type="ECO:0000256" key="1">
    <source>
        <dbReference type="ARBA" id="ARBA00004992"/>
    </source>
</evidence>
<dbReference type="EC" id="2.1.1.45" evidence="3"/>
<feature type="domain" description="Thymidylate synthase/dCMP hydroxymethylase" evidence="9">
    <location>
        <begin position="51"/>
        <end position="280"/>
    </location>
</feature>
<dbReference type="RefSeq" id="XP_027202766.1">
    <property type="nucleotide sequence ID" value="XM_027346965.1"/>
</dbReference>
<dbReference type="CDD" id="cd00351">
    <property type="entry name" value="TS_Pyrimidine_HMase"/>
    <property type="match status" value="1"/>
</dbReference>
<keyword evidence="10" id="KW-1185">Reference proteome</keyword>
<dbReference type="GO" id="GO:0006235">
    <property type="term" value="P:dTTP biosynthetic process"/>
    <property type="evidence" value="ECO:0007669"/>
    <property type="project" value="UniProtKB-UniPathway"/>
</dbReference>
<dbReference type="InterPro" id="IPR036926">
    <property type="entry name" value="Thymidate_synth/dCMP_Mease_sf"/>
</dbReference>
<dbReference type="PRINTS" id="PR00108">
    <property type="entry name" value="THYMDSNTHASE"/>
</dbReference>
<dbReference type="InterPro" id="IPR020940">
    <property type="entry name" value="Thymidylate_synthase_AS"/>
</dbReference>
<evidence type="ECO:0000256" key="5">
    <source>
        <dbReference type="ARBA" id="ARBA00022603"/>
    </source>
</evidence>
<dbReference type="Gene3D" id="3.30.572.10">
    <property type="entry name" value="Thymidylate synthase/dCMP hydroxymethylase domain"/>
    <property type="match status" value="1"/>
</dbReference>
<dbReference type="Proteomes" id="UP000515146">
    <property type="component" value="Unplaced"/>
</dbReference>
<comment type="similarity">
    <text evidence="2">Belongs to the thymidylate synthase family.</text>
</comment>
<dbReference type="GO" id="GO:0032259">
    <property type="term" value="P:methylation"/>
    <property type="evidence" value="ECO:0007669"/>
    <property type="project" value="UniProtKB-KW"/>
</dbReference>
<dbReference type="GO" id="GO:0005829">
    <property type="term" value="C:cytosol"/>
    <property type="evidence" value="ECO:0007669"/>
    <property type="project" value="TreeGrafter"/>
</dbReference>
<gene>
    <name evidence="11" type="primary">LOC113796659</name>
</gene>
<organism evidence="10 11">
    <name type="scientific">Dermatophagoides pteronyssinus</name>
    <name type="common">European house dust mite</name>
    <dbReference type="NCBI Taxonomy" id="6956"/>
    <lineage>
        <taxon>Eukaryota</taxon>
        <taxon>Metazoa</taxon>
        <taxon>Ecdysozoa</taxon>
        <taxon>Arthropoda</taxon>
        <taxon>Chelicerata</taxon>
        <taxon>Arachnida</taxon>
        <taxon>Acari</taxon>
        <taxon>Acariformes</taxon>
        <taxon>Sarcoptiformes</taxon>
        <taxon>Astigmata</taxon>
        <taxon>Psoroptidia</taxon>
        <taxon>Analgoidea</taxon>
        <taxon>Pyroglyphidae</taxon>
        <taxon>Dermatophagoidinae</taxon>
        <taxon>Dermatophagoides</taxon>
    </lineage>
</organism>
<evidence type="ECO:0000256" key="6">
    <source>
        <dbReference type="ARBA" id="ARBA00022679"/>
    </source>
</evidence>
<proteinExistence type="inferred from homology"/>
<dbReference type="GO" id="GO:0006231">
    <property type="term" value="P:dTMP biosynthetic process"/>
    <property type="evidence" value="ECO:0007669"/>
    <property type="project" value="InterPro"/>
</dbReference>
<reference evidence="11" key="1">
    <citation type="submission" date="2025-08" db="UniProtKB">
        <authorList>
            <consortium name="RefSeq"/>
        </authorList>
    </citation>
    <scope>IDENTIFICATION</scope>
    <source>
        <strain evidence="11">Airmid</strain>
    </source>
</reference>
<name>A0A6P6YCY2_DERPT</name>
<dbReference type="OMA" id="DTIQKNH"/>
<feature type="active site" evidence="8">
    <location>
        <position position="161"/>
    </location>
</feature>
<dbReference type="InterPro" id="IPR000398">
    <property type="entry name" value="Thymidylate_synthase"/>
</dbReference>
<protein>
    <recommendedName>
        <fullName evidence="4">Thymidylate synthase</fullName>
        <ecNumber evidence="3">2.1.1.45</ecNumber>
    </recommendedName>
</protein>
<dbReference type="SUPFAM" id="SSF55831">
    <property type="entry name" value="Thymidylate synthase/dCMP hydroxymethylase"/>
    <property type="match status" value="1"/>
</dbReference>
<keyword evidence="5" id="KW-0489">Methyltransferase</keyword>
<evidence type="ECO:0000256" key="3">
    <source>
        <dbReference type="ARBA" id="ARBA00011947"/>
    </source>
</evidence>
<dbReference type="OrthoDB" id="766at2759"/>
<dbReference type="PANTHER" id="PTHR11548:SF2">
    <property type="entry name" value="THYMIDYLATE SYNTHASE"/>
    <property type="match status" value="1"/>
</dbReference>
<dbReference type="KEGG" id="dpte:113796659"/>
<keyword evidence="6" id="KW-0808">Transferase</keyword>
<dbReference type="NCBIfam" id="TIGR03284">
    <property type="entry name" value="thym_sym"/>
    <property type="match status" value="1"/>
</dbReference>
<evidence type="ECO:0000256" key="2">
    <source>
        <dbReference type="ARBA" id="ARBA00009972"/>
    </source>
</evidence>
<comment type="pathway">
    <text evidence="1">Pyrimidine metabolism; dTTP biosynthesis.</text>
</comment>
<evidence type="ECO:0000259" key="9">
    <source>
        <dbReference type="Pfam" id="PF00303"/>
    </source>
</evidence>
<dbReference type="InterPro" id="IPR023451">
    <property type="entry name" value="Thymidate_synth/dCMP_Mease_dom"/>
</dbReference>
<sequence length="280" mass="32231">MLQPISSHIKTKNNVYSIFGDSKPFQDYPDPSLLQHEEFQYLKHANDILKTEELLWFLRGQTDSKILERDNVNIWKDNASKEFLEKRGLKDYQEGDLGPIYGFQWRHFGAGYKNCHTDYSNKGIDQIKNLIEMIKKDPTSRRLIVSAWNPMAIDKMALPPCHVLSQFHVDAVKKEISCALYQRSGDWGLGVPFNIASYALLCHIIGKLTGYKPKELVHFVANAHIYANHEDSIRSQCNKVPNPFPEIQINHIDDIADITSNDIKLRNYVPKKAIKMSFVV</sequence>
<dbReference type="GO" id="GO:0004799">
    <property type="term" value="F:thymidylate synthase activity"/>
    <property type="evidence" value="ECO:0007669"/>
    <property type="project" value="UniProtKB-EC"/>
</dbReference>
<keyword evidence="7" id="KW-0545">Nucleotide biosynthesis</keyword>
<dbReference type="UniPathway" id="UPA00575"/>
<evidence type="ECO:0000256" key="8">
    <source>
        <dbReference type="PROSITE-ProRule" id="PRU10016"/>
    </source>
</evidence>
<evidence type="ECO:0000256" key="7">
    <source>
        <dbReference type="ARBA" id="ARBA00022727"/>
    </source>
</evidence>
<dbReference type="PROSITE" id="PS00091">
    <property type="entry name" value="THYMIDYLATE_SYNTHASE"/>
    <property type="match status" value="1"/>
</dbReference>
<dbReference type="InParanoid" id="A0A6P6YCY2"/>
<evidence type="ECO:0000256" key="4">
    <source>
        <dbReference type="ARBA" id="ARBA00015931"/>
    </source>
</evidence>